<dbReference type="Pfam" id="PF12796">
    <property type="entry name" value="Ank_2"/>
    <property type="match status" value="1"/>
</dbReference>
<name>A0A0G4I0V5_9ALVE</name>
<evidence type="ECO:0000256" key="3">
    <source>
        <dbReference type="PROSITE-ProRule" id="PRU00023"/>
    </source>
</evidence>
<dbReference type="SUPFAM" id="SSF48403">
    <property type="entry name" value="Ankyrin repeat"/>
    <property type="match status" value="1"/>
</dbReference>
<evidence type="ECO:0000313" key="4">
    <source>
        <dbReference type="EMBL" id="CEM50470.1"/>
    </source>
</evidence>
<dbReference type="PANTHER" id="PTHR24123:SF33">
    <property type="entry name" value="PROTEIN HOS4"/>
    <property type="match status" value="1"/>
</dbReference>
<dbReference type="InterPro" id="IPR036770">
    <property type="entry name" value="Ankyrin_rpt-contain_sf"/>
</dbReference>
<sequence length="589" mass="64513">MELCLAIMPRKRHRKRNKGGDGREFTEVCLKELETWKASFSTSLQKVLQGVELVEKLVWAKTARKSVGAAATSRVRREDIAALKALKETGENFLEEKVSGSLEAVARGYLLMDLSPFFETGLEGVGEIIQSFRAVTKEEFQAELSEFLKGETKGDGVRLFLKVGADVDGLVDGQSALLKAICTDSMKAVQMLVEDGHADLEVNAGDVSDRHGVTVPTRDTAVMAACRLGRWGMIPFLVEKGADVEALDAGGRKALQIACETVERQYVRPDRVADVGVIETLRALVTQTSDETLKCIKARVRARDRPLLHVFTEWEMEQLVELLLERGVEVDAVDVKGLTCLFHAASFRNLKLMQLLINRGADVNRQTPKGDSVLIDATRVPDMGMTAAVLEILLDRGADVNVRGQGGFTALHRAVVRGCVESARLLLERGADVNAQEDTDNAPLHLAVEKGFVEMVRLLVERGADVNRRNVHGDTALTLGVFVCTCQTFVGGSPMKSIVEILLNNGAEVNVRGGGGCTALQRAVEQTARKRRDRRGKIPNMDVVKLLLQQGADVNIRTGRKEMERDLVKPWSRELIDLLDAVAAAQTTA</sequence>
<reference evidence="4" key="1">
    <citation type="submission" date="2014-11" db="EMBL/GenBank/DDBJ databases">
        <authorList>
            <person name="Otto D Thomas"/>
            <person name="Naeem Raeece"/>
        </authorList>
    </citation>
    <scope>NUCLEOTIDE SEQUENCE</scope>
</reference>
<dbReference type="AlphaFoldDB" id="A0A0G4I0V5"/>
<dbReference type="VEuPathDB" id="CryptoDB:Cvel_10016"/>
<dbReference type="PhylomeDB" id="A0A0G4I0V5"/>
<organism evidence="4">
    <name type="scientific">Chromera velia CCMP2878</name>
    <dbReference type="NCBI Taxonomy" id="1169474"/>
    <lineage>
        <taxon>Eukaryota</taxon>
        <taxon>Sar</taxon>
        <taxon>Alveolata</taxon>
        <taxon>Colpodellida</taxon>
        <taxon>Chromeraceae</taxon>
        <taxon>Chromera</taxon>
    </lineage>
</organism>
<keyword evidence="2 3" id="KW-0040">ANK repeat</keyword>
<dbReference type="InterPro" id="IPR051165">
    <property type="entry name" value="Multifunctional_ANK_Repeat"/>
</dbReference>
<dbReference type="InterPro" id="IPR002110">
    <property type="entry name" value="Ankyrin_rpt"/>
</dbReference>
<feature type="repeat" description="ANK" evidence="3">
    <location>
        <begin position="336"/>
        <end position="368"/>
    </location>
</feature>
<dbReference type="PANTHER" id="PTHR24123">
    <property type="entry name" value="ANKYRIN REPEAT-CONTAINING"/>
    <property type="match status" value="1"/>
</dbReference>
<dbReference type="PROSITE" id="PS50088">
    <property type="entry name" value="ANK_REPEAT"/>
    <property type="match status" value="5"/>
</dbReference>
<protein>
    <submittedName>
        <fullName evidence="4">Uncharacterized protein</fullName>
    </submittedName>
</protein>
<proteinExistence type="predicted"/>
<accession>A0A0G4I0V5</accession>
<gene>
    <name evidence="4" type="ORF">Cvel_10016</name>
</gene>
<evidence type="ECO:0000256" key="2">
    <source>
        <dbReference type="ARBA" id="ARBA00023043"/>
    </source>
</evidence>
<feature type="repeat" description="ANK" evidence="3">
    <location>
        <begin position="439"/>
        <end position="471"/>
    </location>
</feature>
<feature type="repeat" description="ANK" evidence="3">
    <location>
        <begin position="217"/>
        <end position="249"/>
    </location>
</feature>
<dbReference type="SMART" id="SM00248">
    <property type="entry name" value="ANK"/>
    <property type="match status" value="10"/>
</dbReference>
<dbReference type="Pfam" id="PF13637">
    <property type="entry name" value="Ank_4"/>
    <property type="match status" value="1"/>
</dbReference>
<feature type="repeat" description="ANK" evidence="3">
    <location>
        <begin position="406"/>
        <end position="438"/>
    </location>
</feature>
<dbReference type="Gene3D" id="1.25.40.20">
    <property type="entry name" value="Ankyrin repeat-containing domain"/>
    <property type="match status" value="4"/>
</dbReference>
<dbReference type="Pfam" id="PF00023">
    <property type="entry name" value="Ank"/>
    <property type="match status" value="1"/>
</dbReference>
<dbReference type="PRINTS" id="PR01415">
    <property type="entry name" value="ANKYRIN"/>
</dbReference>
<dbReference type="PROSITE" id="PS50297">
    <property type="entry name" value="ANK_REP_REGION"/>
    <property type="match status" value="3"/>
</dbReference>
<feature type="repeat" description="ANK" evidence="3">
    <location>
        <begin position="369"/>
        <end position="405"/>
    </location>
</feature>
<evidence type="ECO:0000256" key="1">
    <source>
        <dbReference type="ARBA" id="ARBA00022737"/>
    </source>
</evidence>
<dbReference type="EMBL" id="CDMZ01004673">
    <property type="protein sequence ID" value="CEM50470.1"/>
    <property type="molecule type" value="Genomic_DNA"/>
</dbReference>
<keyword evidence="1" id="KW-0677">Repeat</keyword>